<comment type="catalytic activity">
    <reaction evidence="2 15">
        <text>1-(5-phospho-beta-D-ribosyl)-ATP + H2O = 1-(5-phospho-beta-D-ribosyl)-5'-AMP + diphosphate + H(+)</text>
        <dbReference type="Rhea" id="RHEA:22828"/>
        <dbReference type="ChEBI" id="CHEBI:15377"/>
        <dbReference type="ChEBI" id="CHEBI:15378"/>
        <dbReference type="ChEBI" id="CHEBI:33019"/>
        <dbReference type="ChEBI" id="CHEBI:59457"/>
        <dbReference type="ChEBI" id="CHEBI:73183"/>
        <dbReference type="EC" id="3.6.1.31"/>
    </reaction>
</comment>
<dbReference type="CDD" id="cd11534">
    <property type="entry name" value="NTP-PPase_HisIE_like"/>
    <property type="match status" value="1"/>
</dbReference>
<evidence type="ECO:0000256" key="13">
    <source>
        <dbReference type="ARBA" id="ARBA00023102"/>
    </source>
</evidence>
<dbReference type="EMBL" id="CP120678">
    <property type="protein sequence ID" value="WIW71954.1"/>
    <property type="molecule type" value="Genomic_DNA"/>
</dbReference>
<comment type="similarity">
    <text evidence="6 15">In the C-terminal section; belongs to the PRA-PH family.</text>
</comment>
<dbReference type="FunFam" id="3.10.20.810:FF:000001">
    <property type="entry name" value="Histidine biosynthesis bifunctional protein HisIE"/>
    <property type="match status" value="1"/>
</dbReference>
<keyword evidence="10 15" id="KW-0547">Nucleotide-binding</keyword>
<dbReference type="InterPro" id="IPR023019">
    <property type="entry name" value="His_synth_HisIE"/>
</dbReference>
<dbReference type="InterPro" id="IPR002496">
    <property type="entry name" value="PRib_AMP_CycHydrolase_dom"/>
</dbReference>
<comment type="catalytic activity">
    <reaction evidence="1 15">
        <text>1-(5-phospho-beta-D-ribosyl)-5'-AMP + H2O = 1-(5-phospho-beta-D-ribosyl)-5-[(5-phospho-beta-D-ribosylamino)methylideneamino]imidazole-4-carboxamide</text>
        <dbReference type="Rhea" id="RHEA:20049"/>
        <dbReference type="ChEBI" id="CHEBI:15377"/>
        <dbReference type="ChEBI" id="CHEBI:58435"/>
        <dbReference type="ChEBI" id="CHEBI:59457"/>
        <dbReference type="EC" id="3.5.4.19"/>
    </reaction>
</comment>
<dbReference type="HAMAP" id="MF_01019">
    <property type="entry name" value="HisIE"/>
    <property type="match status" value="1"/>
</dbReference>
<dbReference type="InterPro" id="IPR026660">
    <property type="entry name" value="PRA-CH"/>
</dbReference>
<dbReference type="NCBIfam" id="NF000768">
    <property type="entry name" value="PRK00051.1"/>
    <property type="match status" value="1"/>
</dbReference>
<evidence type="ECO:0000313" key="17">
    <source>
        <dbReference type="EMBL" id="WIW71954.1"/>
    </source>
</evidence>
<proteinExistence type="inferred from homology"/>
<feature type="domain" description="Phosphoribosyl-AMP cyclohydrolase" evidence="16">
    <location>
        <begin position="28"/>
        <end position="100"/>
    </location>
</feature>
<dbReference type="PANTHER" id="PTHR42945">
    <property type="entry name" value="HISTIDINE BIOSYNTHESIS BIFUNCTIONAL PROTEIN"/>
    <property type="match status" value="1"/>
</dbReference>
<keyword evidence="9 15" id="KW-0028">Amino-acid biosynthesis</keyword>
<dbReference type="GO" id="GO:0004636">
    <property type="term" value="F:phosphoribosyl-ATP diphosphatase activity"/>
    <property type="evidence" value="ECO:0007669"/>
    <property type="project" value="UniProtKB-UniRule"/>
</dbReference>
<comment type="pathway">
    <text evidence="4 15">Amino-acid biosynthesis; L-histidine biosynthesis; L-histidine from 5-phospho-alpha-D-ribose 1-diphosphate: step 3/9.</text>
</comment>
<dbReference type="KEGG" id="sgbi:P3F81_04435"/>
<dbReference type="NCBIfam" id="TIGR03188">
    <property type="entry name" value="histidine_hisI"/>
    <property type="match status" value="1"/>
</dbReference>
<dbReference type="Pfam" id="PF01502">
    <property type="entry name" value="PRA-CH"/>
    <property type="match status" value="1"/>
</dbReference>
<dbReference type="GO" id="GO:0005524">
    <property type="term" value="F:ATP binding"/>
    <property type="evidence" value="ECO:0007669"/>
    <property type="project" value="UniProtKB-KW"/>
</dbReference>
<evidence type="ECO:0000256" key="8">
    <source>
        <dbReference type="ARBA" id="ARBA00022490"/>
    </source>
</evidence>
<dbReference type="Proteomes" id="UP001243623">
    <property type="component" value="Chromosome"/>
</dbReference>
<evidence type="ECO:0000256" key="15">
    <source>
        <dbReference type="HAMAP-Rule" id="MF_01019"/>
    </source>
</evidence>
<keyword evidence="12 15" id="KW-0067">ATP-binding</keyword>
<keyword evidence="13 15" id="KW-0368">Histidine biosynthesis</keyword>
<keyword evidence="8 15" id="KW-0963">Cytoplasm</keyword>
<dbReference type="EC" id="3.6.1.31" evidence="15"/>
<sequence>MVNLEQVKFNEAGLVPAIVQDENGEVLMLAYMNQESLQKTIETGVTWFYSRSRQTLWQKGETSGNVQKVQDICYDCDGDSLLIKVQQTGAACHTGTYSCFSGRSLIKTKDIAEKIFDGAQVYGNSAATILHDLYHVINERKMSPAEGSYTSYLFEKGQDKIVKKVVEEAGETIIGSKNMDKAEILYEMSDLWYHCLVLLAFHEITPSELLAELEKRRKGGNYHCFQRPE</sequence>
<gene>
    <name evidence="15 17" type="primary">hisIE</name>
    <name evidence="15" type="synonym">hisI</name>
    <name evidence="17" type="ORF">P3F81_04435</name>
</gene>
<dbReference type="GO" id="GO:0004635">
    <property type="term" value="F:phosphoribosyl-AMP cyclohydrolase activity"/>
    <property type="evidence" value="ECO:0007669"/>
    <property type="project" value="UniProtKB-UniRule"/>
</dbReference>
<evidence type="ECO:0000256" key="2">
    <source>
        <dbReference type="ARBA" id="ARBA00001460"/>
    </source>
</evidence>
<dbReference type="AlphaFoldDB" id="A0A9Y2AKJ2"/>
<keyword evidence="18" id="KW-1185">Reference proteome</keyword>
<dbReference type="NCBIfam" id="NF002747">
    <property type="entry name" value="PRK02759.1"/>
    <property type="match status" value="1"/>
</dbReference>
<dbReference type="Gene3D" id="3.10.20.810">
    <property type="entry name" value="Phosphoribosyl-AMP cyclohydrolase"/>
    <property type="match status" value="1"/>
</dbReference>
<evidence type="ECO:0000256" key="12">
    <source>
        <dbReference type="ARBA" id="ARBA00022840"/>
    </source>
</evidence>
<dbReference type="PANTHER" id="PTHR42945:SF9">
    <property type="entry name" value="HISTIDINE BIOSYNTHESIS BIFUNCTIONAL PROTEIN HISIE"/>
    <property type="match status" value="1"/>
</dbReference>
<dbReference type="Pfam" id="PF01503">
    <property type="entry name" value="PRA-PH"/>
    <property type="match status" value="1"/>
</dbReference>
<dbReference type="SUPFAM" id="SSF101386">
    <property type="entry name" value="all-alpha NTP pyrophosphatases"/>
    <property type="match status" value="1"/>
</dbReference>
<dbReference type="RefSeq" id="WP_147667968.1">
    <property type="nucleotide sequence ID" value="NZ_CP120678.1"/>
</dbReference>
<dbReference type="InterPro" id="IPR021130">
    <property type="entry name" value="PRib-ATP_PPHydrolase-like"/>
</dbReference>
<evidence type="ECO:0000256" key="1">
    <source>
        <dbReference type="ARBA" id="ARBA00000024"/>
    </source>
</evidence>
<dbReference type="HAMAP" id="MF_01020">
    <property type="entry name" value="HisE"/>
    <property type="match status" value="1"/>
</dbReference>
<evidence type="ECO:0000256" key="6">
    <source>
        <dbReference type="ARBA" id="ARBA00007731"/>
    </source>
</evidence>
<dbReference type="EC" id="3.5.4.19" evidence="15"/>
<evidence type="ECO:0000256" key="11">
    <source>
        <dbReference type="ARBA" id="ARBA00022801"/>
    </source>
</evidence>
<feature type="region of interest" description="Phosphoribosyl-ATP pyrophosphohydrolase" evidence="15">
    <location>
        <begin position="130"/>
        <end position="229"/>
    </location>
</feature>
<evidence type="ECO:0000256" key="7">
    <source>
        <dbReference type="ARBA" id="ARBA00008299"/>
    </source>
</evidence>
<comment type="similarity">
    <text evidence="7 15">In the N-terminal section; belongs to the PRA-CH family.</text>
</comment>
<evidence type="ECO:0000256" key="5">
    <source>
        <dbReference type="ARBA" id="ARBA00005204"/>
    </source>
</evidence>
<dbReference type="NCBIfam" id="NF001611">
    <property type="entry name" value="PRK00400.1-3"/>
    <property type="match status" value="1"/>
</dbReference>
<dbReference type="InterPro" id="IPR008179">
    <property type="entry name" value="HisE"/>
</dbReference>
<evidence type="ECO:0000256" key="14">
    <source>
        <dbReference type="ARBA" id="ARBA00023268"/>
    </source>
</evidence>
<evidence type="ECO:0000256" key="3">
    <source>
        <dbReference type="ARBA" id="ARBA00004496"/>
    </source>
</evidence>
<dbReference type="Gene3D" id="1.10.287.1080">
    <property type="entry name" value="MazG-like"/>
    <property type="match status" value="1"/>
</dbReference>
<comment type="subcellular location">
    <subcellularLocation>
        <location evidence="3 15">Cytoplasm</location>
    </subcellularLocation>
</comment>
<dbReference type="GO" id="GO:0000105">
    <property type="term" value="P:L-histidine biosynthetic process"/>
    <property type="evidence" value="ECO:0007669"/>
    <property type="project" value="UniProtKB-UniRule"/>
</dbReference>
<dbReference type="HAMAP" id="MF_01021">
    <property type="entry name" value="HisI"/>
    <property type="match status" value="1"/>
</dbReference>
<dbReference type="GO" id="GO:0005737">
    <property type="term" value="C:cytoplasm"/>
    <property type="evidence" value="ECO:0007669"/>
    <property type="project" value="UniProtKB-SubCell"/>
</dbReference>
<reference evidence="17" key="1">
    <citation type="submission" date="2023-03" db="EMBL/GenBank/DDBJ databases">
        <title>Selenobaculum gbiensis gen. nov. sp. nov., a new bacterium isolated from the gut microbiota of IBD patient.</title>
        <authorList>
            <person name="Yeo S."/>
            <person name="Park H."/>
            <person name="Huh C.S."/>
        </authorList>
    </citation>
    <scope>NUCLEOTIDE SEQUENCE</scope>
    <source>
        <strain evidence="17">ICN-92133</strain>
    </source>
</reference>
<evidence type="ECO:0000259" key="16">
    <source>
        <dbReference type="Pfam" id="PF01502"/>
    </source>
</evidence>
<evidence type="ECO:0000256" key="9">
    <source>
        <dbReference type="ARBA" id="ARBA00022605"/>
    </source>
</evidence>
<protein>
    <recommendedName>
        <fullName evidence="15">Histidine biosynthesis bifunctional protein HisIE</fullName>
    </recommendedName>
    <domain>
        <recommendedName>
            <fullName evidence="15">Phosphoribosyl-AMP cyclohydrolase</fullName>
            <shortName evidence="15">PRA-CH</shortName>
            <ecNumber evidence="15">3.5.4.19</ecNumber>
        </recommendedName>
    </domain>
    <domain>
        <recommendedName>
            <fullName evidence="15">Phosphoribosyl-ATP pyrophosphatase</fullName>
            <shortName evidence="15">PRA-PH</shortName>
            <ecNumber evidence="15">3.6.1.31</ecNumber>
        </recommendedName>
    </domain>
</protein>
<dbReference type="SUPFAM" id="SSF141734">
    <property type="entry name" value="HisI-like"/>
    <property type="match status" value="1"/>
</dbReference>
<comment type="pathway">
    <text evidence="5 15">Amino-acid biosynthesis; L-histidine biosynthesis; L-histidine from 5-phospho-alpha-D-ribose 1-diphosphate: step 2/9.</text>
</comment>
<name>A0A9Y2AKJ2_9FIRM</name>
<keyword evidence="14 15" id="KW-0511">Multifunctional enzyme</keyword>
<dbReference type="InterPro" id="IPR038019">
    <property type="entry name" value="PRib_AMP_CycHydrolase_sf"/>
</dbReference>
<accession>A0A9Y2AKJ2</accession>
<evidence type="ECO:0000256" key="10">
    <source>
        <dbReference type="ARBA" id="ARBA00022741"/>
    </source>
</evidence>
<evidence type="ECO:0000256" key="4">
    <source>
        <dbReference type="ARBA" id="ARBA00005169"/>
    </source>
</evidence>
<organism evidence="17 18">
    <name type="scientific">Selenobaculum gibii</name>
    <dbReference type="NCBI Taxonomy" id="3054208"/>
    <lineage>
        <taxon>Bacteria</taxon>
        <taxon>Bacillati</taxon>
        <taxon>Bacillota</taxon>
        <taxon>Negativicutes</taxon>
        <taxon>Selenomonadales</taxon>
        <taxon>Selenomonadaceae</taxon>
        <taxon>Selenobaculum</taxon>
    </lineage>
</organism>
<feature type="region of interest" description="Phosphoribosyl-AMP cyclohydrolase" evidence="15">
    <location>
        <begin position="1"/>
        <end position="129"/>
    </location>
</feature>
<keyword evidence="11 15" id="KW-0378">Hydrolase</keyword>
<evidence type="ECO:0000313" key="18">
    <source>
        <dbReference type="Proteomes" id="UP001243623"/>
    </source>
</evidence>